<dbReference type="OrthoDB" id="2498029at2759"/>
<dbReference type="InterPro" id="IPR029058">
    <property type="entry name" value="AB_hydrolase_fold"/>
</dbReference>
<dbReference type="Proteomes" id="UP000072874">
    <property type="component" value="Chromosome 9"/>
</dbReference>
<dbReference type="RefSeq" id="XP_034493488.1">
    <property type="nucleotide sequence ID" value="XM_034637534.1"/>
</dbReference>
<evidence type="ECO:0000313" key="2">
    <source>
        <dbReference type="EMBL" id="VTZ78656.1"/>
    </source>
</evidence>
<gene>
    <name evidence="2" type="ORF">PY17X_0947400</name>
</gene>
<proteinExistence type="predicted"/>
<evidence type="ECO:0000313" key="3">
    <source>
        <dbReference type="Proteomes" id="UP000072874"/>
    </source>
</evidence>
<feature type="domain" description="Serine aminopeptidase S33" evidence="1">
    <location>
        <begin position="6"/>
        <end position="57"/>
    </location>
</feature>
<accession>A0A4V0KLA8</accession>
<dbReference type="EMBL" id="LM993663">
    <property type="protein sequence ID" value="VTZ78656.1"/>
    <property type="molecule type" value="Genomic_DNA"/>
</dbReference>
<sequence>MGGYWIENFNQNGYSVYALNLQGHGESQSFGNLRSNFDCYNDLVDDVIQYMNQIQDEISNDNQTGYEFHNIKEKEDNINAREENDNNMVEYIVNDMDNSNYHAIEDMNNTHLIVNSNDYGSNSSCASTSDTANASTSDKDEGCYNYLDILKVAYLYLSEYFAKIYKHDKFLNDKGRKFKCISELIKATITLNSNVKKKELHSVDGMNHSTPKKPENKDILKKILNEFLI</sequence>
<dbReference type="Pfam" id="PF12146">
    <property type="entry name" value="Hydrolase_4"/>
    <property type="match status" value="1"/>
</dbReference>
<dbReference type="Gene3D" id="3.40.50.1820">
    <property type="entry name" value="alpha/beta hydrolase"/>
    <property type="match status" value="1"/>
</dbReference>
<dbReference type="SUPFAM" id="SSF53474">
    <property type="entry name" value="alpha/beta-Hydrolases"/>
    <property type="match status" value="1"/>
</dbReference>
<organism evidence="2 3">
    <name type="scientific">Plasmodium yoelii</name>
    <dbReference type="NCBI Taxonomy" id="5861"/>
    <lineage>
        <taxon>Eukaryota</taxon>
        <taxon>Sar</taxon>
        <taxon>Alveolata</taxon>
        <taxon>Apicomplexa</taxon>
        <taxon>Aconoidasida</taxon>
        <taxon>Haemosporida</taxon>
        <taxon>Plasmodiidae</taxon>
        <taxon>Plasmodium</taxon>
        <taxon>Plasmodium (Vinckeia)</taxon>
    </lineage>
</organism>
<dbReference type="KEGG" id="pyo:PY17X_0947400"/>
<dbReference type="GeneID" id="3789506"/>
<evidence type="ECO:0000259" key="1">
    <source>
        <dbReference type="Pfam" id="PF12146"/>
    </source>
</evidence>
<dbReference type="VEuPathDB" id="PlasmoDB:PY03951"/>
<reference evidence="2 3" key="1">
    <citation type="journal article" date="2014" name="BMC Biol.">
        <title>A comprehensive evaluation of rodent malaria parasite genomes and gene expression.</title>
        <authorList>
            <person name="Otto T.D."/>
            <person name="Bohme U."/>
            <person name="Jackson A.P."/>
            <person name="Hunt M."/>
            <person name="Franke-Fayard B."/>
            <person name="Hoeijmakers W.A."/>
            <person name="Religa A.A."/>
            <person name="Robertson L."/>
            <person name="Sanders M."/>
            <person name="Ogun S.A."/>
            <person name="Cunningham D."/>
            <person name="Erhart A."/>
            <person name="Billker O."/>
            <person name="Khan S.M."/>
            <person name="Stunnenberg H.G."/>
            <person name="Langhorne J."/>
            <person name="Holder A.A."/>
            <person name="Waters A.P."/>
            <person name="Newbold C.I."/>
            <person name="Pain A."/>
            <person name="Berriman M."/>
            <person name="Janse C.J."/>
        </authorList>
    </citation>
    <scope>NUCLEOTIDE SEQUENCE [LARGE SCALE GENOMIC DNA]</scope>
    <source>
        <strain evidence="2 3">17X</strain>
    </source>
</reference>
<dbReference type="VEuPathDB" id="PlasmoDB:PY17X_0947400"/>
<dbReference type="VEuPathDB" id="PlasmoDB:PYYM_0946500"/>
<dbReference type="VEuPathDB" id="PlasmoDB:Py17XNL_000104679"/>
<name>A0A4V0KLA8_PLAYE</name>
<dbReference type="InterPro" id="IPR022742">
    <property type="entry name" value="Hydrolase_4"/>
</dbReference>
<dbReference type="AlphaFoldDB" id="A0A4V0KLA8"/>
<protein>
    <submittedName>
        <fullName evidence="2">Fam-a protein</fullName>
    </submittedName>
</protein>